<comment type="caution">
    <text evidence="2">The sequence shown here is derived from an EMBL/GenBank/DDBJ whole genome shotgun (WGS) entry which is preliminary data.</text>
</comment>
<dbReference type="Proteomes" id="UP000772181">
    <property type="component" value="Unassembled WGS sequence"/>
</dbReference>
<evidence type="ECO:0000313" key="3">
    <source>
        <dbReference type="Proteomes" id="UP000772181"/>
    </source>
</evidence>
<feature type="non-terminal residue" evidence="2">
    <location>
        <position position="1"/>
    </location>
</feature>
<evidence type="ECO:0008006" key="4">
    <source>
        <dbReference type="Google" id="ProtNLM"/>
    </source>
</evidence>
<accession>A0A933LQG4</accession>
<feature type="compositionally biased region" description="Basic and acidic residues" evidence="1">
    <location>
        <begin position="67"/>
        <end position="80"/>
    </location>
</feature>
<dbReference type="EMBL" id="JACQWF010000324">
    <property type="protein sequence ID" value="MBI4596158.1"/>
    <property type="molecule type" value="Genomic_DNA"/>
</dbReference>
<name>A0A933LQG4_UNCTE</name>
<gene>
    <name evidence="2" type="ORF">HY730_07260</name>
</gene>
<sequence length="167" mass="19181">KWLDDQGGIHFTDNYDSIPEKYRTKNKVTVEEKQSSKKGETGPAQEPGASQGTTESPTGSRRSPVVKVDKNGHDEDWWHQRFKENKDKQLQLFKDKAKLEVNYQELSKRYNNPAFGGRGRKALAPEVEELQKKIKDLDEAIKETKEALEKTLPEEAQKAEAPTEWLR</sequence>
<reference evidence="2" key="1">
    <citation type="submission" date="2020-07" db="EMBL/GenBank/DDBJ databases">
        <title>Huge and variable diversity of episymbiotic CPR bacteria and DPANN archaea in groundwater ecosystems.</title>
        <authorList>
            <person name="He C.Y."/>
            <person name="Keren R."/>
            <person name="Whittaker M."/>
            <person name="Farag I.F."/>
            <person name="Doudna J."/>
            <person name="Cate J.H.D."/>
            <person name="Banfield J.F."/>
        </authorList>
    </citation>
    <scope>NUCLEOTIDE SEQUENCE</scope>
    <source>
        <strain evidence="2">NC_groundwater_1482_Ag_S-0.65um_47_24</strain>
    </source>
</reference>
<feature type="compositionally biased region" description="Polar residues" evidence="1">
    <location>
        <begin position="48"/>
        <end position="61"/>
    </location>
</feature>
<organism evidence="2 3">
    <name type="scientific">Tectimicrobiota bacterium</name>
    <dbReference type="NCBI Taxonomy" id="2528274"/>
    <lineage>
        <taxon>Bacteria</taxon>
        <taxon>Pseudomonadati</taxon>
        <taxon>Nitrospinota/Tectimicrobiota group</taxon>
        <taxon>Candidatus Tectimicrobiota</taxon>
    </lineage>
</organism>
<feature type="compositionally biased region" description="Basic and acidic residues" evidence="1">
    <location>
        <begin position="18"/>
        <end position="40"/>
    </location>
</feature>
<evidence type="ECO:0000313" key="2">
    <source>
        <dbReference type="EMBL" id="MBI4596158.1"/>
    </source>
</evidence>
<feature type="region of interest" description="Disordered" evidence="1">
    <location>
        <begin position="1"/>
        <end position="80"/>
    </location>
</feature>
<feature type="region of interest" description="Disordered" evidence="1">
    <location>
        <begin position="147"/>
        <end position="167"/>
    </location>
</feature>
<feature type="compositionally biased region" description="Basic and acidic residues" evidence="1">
    <location>
        <begin position="147"/>
        <end position="158"/>
    </location>
</feature>
<proteinExistence type="predicted"/>
<protein>
    <recommendedName>
        <fullName evidence="4">DUF4124 domain-containing protein</fullName>
    </recommendedName>
</protein>
<evidence type="ECO:0000256" key="1">
    <source>
        <dbReference type="SAM" id="MobiDB-lite"/>
    </source>
</evidence>
<dbReference type="AlphaFoldDB" id="A0A933LQG4"/>